<organism evidence="5">
    <name type="scientific">Tabanus bromius</name>
    <name type="common">Band-eyed brown horse fly</name>
    <dbReference type="NCBI Taxonomy" id="304241"/>
    <lineage>
        <taxon>Eukaryota</taxon>
        <taxon>Metazoa</taxon>
        <taxon>Ecdysozoa</taxon>
        <taxon>Arthropoda</taxon>
        <taxon>Hexapoda</taxon>
        <taxon>Insecta</taxon>
        <taxon>Pterygota</taxon>
        <taxon>Neoptera</taxon>
        <taxon>Endopterygota</taxon>
        <taxon>Diptera</taxon>
        <taxon>Brachycera</taxon>
        <taxon>Tabanomorpha</taxon>
        <taxon>Tabanoidea</taxon>
        <taxon>Tabanidae</taxon>
        <taxon>Tabanus</taxon>
    </lineage>
</organism>
<feature type="compositionally biased region" description="Basic and acidic residues" evidence="3">
    <location>
        <begin position="19"/>
        <end position="28"/>
    </location>
</feature>
<feature type="domain" description="RRM" evidence="4">
    <location>
        <begin position="132"/>
        <end position="205"/>
    </location>
</feature>
<feature type="region of interest" description="Disordered" evidence="3">
    <location>
        <begin position="204"/>
        <end position="261"/>
    </location>
</feature>
<evidence type="ECO:0000256" key="1">
    <source>
        <dbReference type="ARBA" id="ARBA00022884"/>
    </source>
</evidence>
<proteinExistence type="evidence at transcript level"/>
<name>A0A0K8TRP2_TABBR</name>
<dbReference type="AlphaFoldDB" id="A0A0K8TRP2"/>
<feature type="compositionally biased region" description="Basic and acidic residues" evidence="3">
    <location>
        <begin position="34"/>
        <end position="43"/>
    </location>
</feature>
<dbReference type="Pfam" id="PF00076">
    <property type="entry name" value="RRM_1"/>
    <property type="match status" value="1"/>
</dbReference>
<accession>A0A0K8TRP2</accession>
<dbReference type="InterPro" id="IPR012677">
    <property type="entry name" value="Nucleotide-bd_a/b_plait_sf"/>
</dbReference>
<dbReference type="EMBL" id="GDAI01000787">
    <property type="protein sequence ID" value="JAI16816.1"/>
    <property type="molecule type" value="mRNA"/>
</dbReference>
<feature type="compositionally biased region" description="Basic and acidic residues" evidence="3">
    <location>
        <begin position="223"/>
        <end position="255"/>
    </location>
</feature>
<feature type="region of interest" description="Disordered" evidence="3">
    <location>
        <begin position="1"/>
        <end position="107"/>
    </location>
</feature>
<sequence>NGDSDDSDYIVDQYVVPDKVGRAPRNDENADILRNFKDSRFSDESDNEENENSTNTDGGDSEAEAVFDECSKNKTNGNTQVGNPDATQEHNEGEVVTQDGKTATQKSKELKVKLTDTELNNLLKGSTKKNRHVLYVTNLNFDTKKPDLIQYFSSVGDVKEVRIPPKRRGGFAFVEMATLDGFKNALELHNTELQGRKIKIQISESGKKKSANKKNILKQKNRKLSEMRNENKSFSKSGKNYDKSIKKEKAKEAIARTRWRK</sequence>
<evidence type="ECO:0000256" key="2">
    <source>
        <dbReference type="PROSITE-ProRule" id="PRU00176"/>
    </source>
</evidence>
<dbReference type="PROSITE" id="PS50102">
    <property type="entry name" value="RRM"/>
    <property type="match status" value="1"/>
</dbReference>
<feature type="compositionally biased region" description="Polar residues" evidence="3">
    <location>
        <begin position="73"/>
        <end position="86"/>
    </location>
</feature>
<dbReference type="Gene3D" id="3.30.70.330">
    <property type="match status" value="1"/>
</dbReference>
<reference evidence="5" key="1">
    <citation type="journal article" date="2015" name="Insect Biochem. Mol. Biol.">
        <title>An insight into the sialome of the horse fly, Tabanus bromius.</title>
        <authorList>
            <person name="Ribeiro J.M."/>
            <person name="Kazimirova M."/>
            <person name="Takac P."/>
            <person name="Andersen J.F."/>
            <person name="Francischetti I.M."/>
        </authorList>
    </citation>
    <scope>NUCLEOTIDE SEQUENCE</scope>
</reference>
<protein>
    <submittedName>
        <fullName evidence="5">Putative rna-binding protein 19</fullName>
    </submittedName>
</protein>
<evidence type="ECO:0000256" key="3">
    <source>
        <dbReference type="SAM" id="MobiDB-lite"/>
    </source>
</evidence>
<feature type="non-terminal residue" evidence="5">
    <location>
        <position position="1"/>
    </location>
</feature>
<dbReference type="SMART" id="SM00360">
    <property type="entry name" value="RRM"/>
    <property type="match status" value="1"/>
</dbReference>
<keyword evidence="1 2" id="KW-0694">RNA-binding</keyword>
<dbReference type="InterPro" id="IPR035979">
    <property type="entry name" value="RBD_domain_sf"/>
</dbReference>
<dbReference type="PANTHER" id="PTHR23236:SF11">
    <property type="entry name" value="EUKARYOTIC TRANSLATION INITIATION FACTOR 4H"/>
    <property type="match status" value="1"/>
</dbReference>
<feature type="non-terminal residue" evidence="5">
    <location>
        <position position="261"/>
    </location>
</feature>
<dbReference type="InterPro" id="IPR000504">
    <property type="entry name" value="RRM_dom"/>
</dbReference>
<dbReference type="CDD" id="cd00590">
    <property type="entry name" value="RRM_SF"/>
    <property type="match status" value="1"/>
</dbReference>
<evidence type="ECO:0000313" key="5">
    <source>
        <dbReference type="EMBL" id="JAI16816.1"/>
    </source>
</evidence>
<dbReference type="SUPFAM" id="SSF54928">
    <property type="entry name" value="RNA-binding domain, RBD"/>
    <property type="match status" value="1"/>
</dbReference>
<dbReference type="PANTHER" id="PTHR23236">
    <property type="entry name" value="EUKARYOTIC TRANSLATION INITIATION FACTOR 4B/4H"/>
    <property type="match status" value="1"/>
</dbReference>
<dbReference type="GO" id="GO:0003723">
    <property type="term" value="F:RNA binding"/>
    <property type="evidence" value="ECO:0007669"/>
    <property type="project" value="UniProtKB-UniRule"/>
</dbReference>
<evidence type="ECO:0000259" key="4">
    <source>
        <dbReference type="PROSITE" id="PS50102"/>
    </source>
</evidence>
<feature type="compositionally biased region" description="Basic residues" evidence="3">
    <location>
        <begin position="208"/>
        <end position="222"/>
    </location>
</feature>